<feature type="transmembrane region" description="Helical" evidence="13">
    <location>
        <begin position="116"/>
        <end position="138"/>
    </location>
</feature>
<dbReference type="InterPro" id="IPR013112">
    <property type="entry name" value="FAD-bd_8"/>
</dbReference>
<dbReference type="PRINTS" id="PR00410">
    <property type="entry name" value="PHEHYDRXLASE"/>
</dbReference>
<dbReference type="GO" id="GO:0016491">
    <property type="term" value="F:oxidoreductase activity"/>
    <property type="evidence" value="ECO:0007669"/>
    <property type="project" value="UniProtKB-KW"/>
</dbReference>
<sequence length="426" mass="47704">MRKNIGILLIILCCIGAIVLWLPSAQGSGISFRSFSQIAALIGIILLSINFILSTRLKFLEGFFGGLNQVYIIHHVVGITALLFLLVHPVLIAIYYWKISLAAAFDVIFPSPISGFATWFGMGALLTLILLLVLTLYVKLPYNLWKLTHKFMGIALILATIHVLFISSTVSNNYPLRYYILSFCTIGLISYLYRTLLGRFFVKRVRYKVDKIKIVENVTAIILFPLAKKLKYLPGQFIFIKFASLGITSEEHPFSLTSTPDEEVISIAAKSSGDYTETLKLLKEDSIATIEGPFGRFSFVEARRKKQIWIAGGIGITPFLSMAKSFTKDNGYEATLYYVVKVHKEAIFLSLLHQCSQNSPNLKVVPFYTKTAGHLTANIVAQDIPDFATHDIFICGPKPMMTSLRTQFNNLGVRNGHIFSEEFSLD</sequence>
<feature type="transmembrane region" description="Helical" evidence="13">
    <location>
        <begin position="37"/>
        <end position="59"/>
    </location>
</feature>
<dbReference type="Pfam" id="PF08022">
    <property type="entry name" value="FAD_binding_8"/>
    <property type="match status" value="1"/>
</dbReference>
<evidence type="ECO:0000256" key="9">
    <source>
        <dbReference type="ARBA" id="ARBA00023002"/>
    </source>
</evidence>
<evidence type="ECO:0000256" key="8">
    <source>
        <dbReference type="ARBA" id="ARBA00022989"/>
    </source>
</evidence>
<dbReference type="PROSITE" id="PS51384">
    <property type="entry name" value="FAD_FR"/>
    <property type="match status" value="1"/>
</dbReference>
<dbReference type="InterPro" id="IPR017927">
    <property type="entry name" value="FAD-bd_FR_type"/>
</dbReference>
<comment type="subcellular location">
    <subcellularLocation>
        <location evidence="2">Membrane</location>
        <topology evidence="2">Multi-pass membrane protein</topology>
    </subcellularLocation>
</comment>
<evidence type="ECO:0000313" key="16">
    <source>
        <dbReference type="Proteomes" id="UP000034793"/>
    </source>
</evidence>
<reference evidence="15 16" key="1">
    <citation type="journal article" date="2015" name="Nature">
        <title>rRNA introns, odd ribosomes, and small enigmatic genomes across a large radiation of phyla.</title>
        <authorList>
            <person name="Brown C.T."/>
            <person name="Hug L.A."/>
            <person name="Thomas B.C."/>
            <person name="Sharon I."/>
            <person name="Castelle C.J."/>
            <person name="Singh A."/>
            <person name="Wilkins M.J."/>
            <person name="Williams K.H."/>
            <person name="Banfield J.F."/>
        </authorList>
    </citation>
    <scope>NUCLEOTIDE SEQUENCE [LARGE SCALE GENOMIC DNA]</scope>
</reference>
<evidence type="ECO:0000259" key="14">
    <source>
        <dbReference type="PROSITE" id="PS51384"/>
    </source>
</evidence>
<dbReference type="InterPro" id="IPR013130">
    <property type="entry name" value="Fe3_Rdtase_TM_dom"/>
</dbReference>
<evidence type="ECO:0000256" key="1">
    <source>
        <dbReference type="ARBA" id="ARBA00001974"/>
    </source>
</evidence>
<dbReference type="EMBL" id="LBXL01000053">
    <property type="protein sequence ID" value="KKR28271.1"/>
    <property type="molecule type" value="Genomic_DNA"/>
</dbReference>
<dbReference type="Proteomes" id="UP000034793">
    <property type="component" value="Unassembled WGS sequence"/>
</dbReference>
<evidence type="ECO:0000256" key="7">
    <source>
        <dbReference type="ARBA" id="ARBA00022827"/>
    </source>
</evidence>
<proteinExistence type="predicted"/>
<keyword evidence="6" id="KW-0479">Metal-binding</keyword>
<evidence type="ECO:0000256" key="4">
    <source>
        <dbReference type="ARBA" id="ARBA00022692"/>
    </source>
</evidence>
<dbReference type="GO" id="GO:0051537">
    <property type="term" value="F:2 iron, 2 sulfur cluster binding"/>
    <property type="evidence" value="ECO:0007669"/>
    <property type="project" value="UniProtKB-KW"/>
</dbReference>
<feature type="domain" description="FAD-binding FR-type" evidence="14">
    <location>
        <begin position="202"/>
        <end position="300"/>
    </location>
</feature>
<dbReference type="PANTHER" id="PTHR47354">
    <property type="entry name" value="NADH OXIDOREDUCTASE HCR"/>
    <property type="match status" value="1"/>
</dbReference>
<dbReference type="Pfam" id="PF00175">
    <property type="entry name" value="NAD_binding_1"/>
    <property type="match status" value="1"/>
</dbReference>
<keyword evidence="11" id="KW-0411">Iron-sulfur</keyword>
<evidence type="ECO:0000256" key="12">
    <source>
        <dbReference type="ARBA" id="ARBA00023136"/>
    </source>
</evidence>
<feature type="transmembrane region" description="Helical" evidence="13">
    <location>
        <begin position="71"/>
        <end position="96"/>
    </location>
</feature>
<comment type="caution">
    <text evidence="15">The sequence shown here is derived from an EMBL/GenBank/DDBJ whole genome shotgun (WGS) entry which is preliminary data.</text>
</comment>
<evidence type="ECO:0000256" key="10">
    <source>
        <dbReference type="ARBA" id="ARBA00023004"/>
    </source>
</evidence>
<gene>
    <name evidence="15" type="ORF">UT61_C0053G0007</name>
</gene>
<dbReference type="Pfam" id="PF01794">
    <property type="entry name" value="Ferric_reduct"/>
    <property type="match status" value="1"/>
</dbReference>
<feature type="transmembrane region" description="Helical" evidence="13">
    <location>
        <begin position="176"/>
        <end position="196"/>
    </location>
</feature>
<dbReference type="GO" id="GO:0046872">
    <property type="term" value="F:metal ion binding"/>
    <property type="evidence" value="ECO:0007669"/>
    <property type="project" value="UniProtKB-KW"/>
</dbReference>
<dbReference type="InterPro" id="IPR050415">
    <property type="entry name" value="MRET"/>
</dbReference>
<dbReference type="GO" id="GO:0050660">
    <property type="term" value="F:flavin adenine dinucleotide binding"/>
    <property type="evidence" value="ECO:0007669"/>
    <property type="project" value="TreeGrafter"/>
</dbReference>
<keyword evidence="7" id="KW-0274">FAD</keyword>
<dbReference type="InterPro" id="IPR039261">
    <property type="entry name" value="FNR_nucleotide-bd"/>
</dbReference>
<dbReference type="SUPFAM" id="SSF63380">
    <property type="entry name" value="Riboflavin synthase domain-like"/>
    <property type="match status" value="1"/>
</dbReference>
<keyword evidence="12 13" id="KW-0472">Membrane</keyword>
<keyword evidence="4 13" id="KW-0812">Transmembrane</keyword>
<dbReference type="AlphaFoldDB" id="A0A0G0PT66"/>
<evidence type="ECO:0000256" key="13">
    <source>
        <dbReference type="SAM" id="Phobius"/>
    </source>
</evidence>
<keyword evidence="8 13" id="KW-1133">Transmembrane helix</keyword>
<accession>A0A0G0PT66</accession>
<evidence type="ECO:0000256" key="2">
    <source>
        <dbReference type="ARBA" id="ARBA00004141"/>
    </source>
</evidence>
<evidence type="ECO:0000256" key="3">
    <source>
        <dbReference type="ARBA" id="ARBA00022630"/>
    </source>
</evidence>
<evidence type="ECO:0000313" key="15">
    <source>
        <dbReference type="EMBL" id="KKR28271.1"/>
    </source>
</evidence>
<dbReference type="GO" id="GO:0016020">
    <property type="term" value="C:membrane"/>
    <property type="evidence" value="ECO:0007669"/>
    <property type="project" value="UniProtKB-SubCell"/>
</dbReference>
<dbReference type="InterPro" id="IPR017938">
    <property type="entry name" value="Riboflavin_synthase-like_b-brl"/>
</dbReference>
<keyword evidence="3" id="KW-0285">Flavoprotein</keyword>
<dbReference type="Gene3D" id="2.40.30.10">
    <property type="entry name" value="Translation factors"/>
    <property type="match status" value="1"/>
</dbReference>
<evidence type="ECO:0000256" key="6">
    <source>
        <dbReference type="ARBA" id="ARBA00022723"/>
    </source>
</evidence>
<organism evidence="15 16">
    <name type="scientific">Candidatus Woesebacteria bacterium GW2011_GWA1_39_8</name>
    <dbReference type="NCBI Taxonomy" id="1618552"/>
    <lineage>
        <taxon>Bacteria</taxon>
        <taxon>Candidatus Woeseibacteriota</taxon>
    </lineage>
</organism>
<dbReference type="Gene3D" id="3.40.50.80">
    <property type="entry name" value="Nucleotide-binding domain of ferredoxin-NADP reductase (FNR) module"/>
    <property type="match status" value="1"/>
</dbReference>
<protein>
    <submittedName>
        <fullName evidence="15">Membrane flavodoxin oxidoreductase</fullName>
    </submittedName>
</protein>
<dbReference type="SUPFAM" id="SSF52343">
    <property type="entry name" value="Ferredoxin reductase-like, C-terminal NADP-linked domain"/>
    <property type="match status" value="1"/>
</dbReference>
<keyword evidence="5" id="KW-0001">2Fe-2S</keyword>
<evidence type="ECO:0000256" key="5">
    <source>
        <dbReference type="ARBA" id="ARBA00022714"/>
    </source>
</evidence>
<comment type="cofactor">
    <cofactor evidence="1">
        <name>FAD</name>
        <dbReference type="ChEBI" id="CHEBI:57692"/>
    </cofactor>
</comment>
<dbReference type="PANTHER" id="PTHR47354:SF8">
    <property type="entry name" value="1,2-PHENYLACETYL-COA EPOXIDASE, SUBUNIT E"/>
    <property type="match status" value="1"/>
</dbReference>
<keyword evidence="10" id="KW-0408">Iron</keyword>
<keyword evidence="9" id="KW-0560">Oxidoreductase</keyword>
<feature type="transmembrane region" description="Helical" evidence="13">
    <location>
        <begin position="150"/>
        <end position="170"/>
    </location>
</feature>
<name>A0A0G0PT66_9BACT</name>
<dbReference type="InterPro" id="IPR001433">
    <property type="entry name" value="OxRdtase_FAD/NAD-bd"/>
</dbReference>
<evidence type="ECO:0000256" key="11">
    <source>
        <dbReference type="ARBA" id="ARBA00023014"/>
    </source>
</evidence>